<proteinExistence type="predicted"/>
<dbReference type="InterPro" id="IPR007730">
    <property type="entry name" value="SPOR-like_dom"/>
</dbReference>
<evidence type="ECO:0000313" key="4">
    <source>
        <dbReference type="Proteomes" id="UP000317839"/>
    </source>
</evidence>
<feature type="region of interest" description="Disordered" evidence="1">
    <location>
        <begin position="60"/>
        <end position="85"/>
    </location>
</feature>
<dbReference type="OrthoDB" id="8558195at2"/>
<dbReference type="PROSITE" id="PS51724">
    <property type="entry name" value="SPOR"/>
    <property type="match status" value="1"/>
</dbReference>
<gene>
    <name evidence="3" type="ORF">FLL45_13135</name>
</gene>
<accession>A0A545T9C8</accession>
<feature type="domain" description="SPOR" evidence="2">
    <location>
        <begin position="118"/>
        <end position="197"/>
    </location>
</feature>
<dbReference type="SUPFAM" id="SSF110997">
    <property type="entry name" value="Sporulation related repeat"/>
    <property type="match status" value="1"/>
</dbReference>
<feature type="compositionally biased region" description="Low complexity" evidence="1">
    <location>
        <begin position="62"/>
        <end position="84"/>
    </location>
</feature>
<dbReference type="PANTHER" id="PTHR38687:SF2">
    <property type="entry name" value="CELL DIVISION PROTEIN FTSN"/>
    <property type="match status" value="1"/>
</dbReference>
<protein>
    <recommendedName>
        <fullName evidence="2">SPOR domain-containing protein</fullName>
    </recommendedName>
</protein>
<dbReference type="InterPro" id="IPR036680">
    <property type="entry name" value="SPOR-like_sf"/>
</dbReference>
<dbReference type="AlphaFoldDB" id="A0A545T9C8"/>
<name>A0A545T9C8_9GAMM</name>
<evidence type="ECO:0000313" key="3">
    <source>
        <dbReference type="EMBL" id="TQV73808.1"/>
    </source>
</evidence>
<dbReference type="EMBL" id="VIKR01000003">
    <property type="protein sequence ID" value="TQV73808.1"/>
    <property type="molecule type" value="Genomic_DNA"/>
</dbReference>
<dbReference type="GO" id="GO:0042834">
    <property type="term" value="F:peptidoglycan binding"/>
    <property type="evidence" value="ECO:0007669"/>
    <property type="project" value="InterPro"/>
</dbReference>
<reference evidence="3 4" key="1">
    <citation type="submission" date="2019-06" db="EMBL/GenBank/DDBJ databases">
        <title>Draft genome of Aliikangiella marina GYP-15.</title>
        <authorList>
            <person name="Wang G."/>
        </authorList>
    </citation>
    <scope>NUCLEOTIDE SEQUENCE [LARGE SCALE GENOMIC DNA]</scope>
    <source>
        <strain evidence="3 4">GYP-15</strain>
    </source>
</reference>
<dbReference type="InterPro" id="IPR052521">
    <property type="entry name" value="Cell_div_SPOR-domain"/>
</dbReference>
<dbReference type="PANTHER" id="PTHR38687">
    <property type="entry name" value="CELL DIVISION PROTEIN DEDD-RELATED"/>
    <property type="match status" value="1"/>
</dbReference>
<comment type="caution">
    <text evidence="3">The sequence shown here is derived from an EMBL/GenBank/DDBJ whole genome shotgun (WGS) entry which is preliminary data.</text>
</comment>
<dbReference type="RefSeq" id="WP_142942516.1">
    <property type="nucleotide sequence ID" value="NZ_VIKR01000003.1"/>
</dbReference>
<organism evidence="3 4">
    <name type="scientific">Aliikangiella marina</name>
    <dbReference type="NCBI Taxonomy" id="1712262"/>
    <lineage>
        <taxon>Bacteria</taxon>
        <taxon>Pseudomonadati</taxon>
        <taxon>Pseudomonadota</taxon>
        <taxon>Gammaproteobacteria</taxon>
        <taxon>Oceanospirillales</taxon>
        <taxon>Pleioneaceae</taxon>
        <taxon>Aliikangiella</taxon>
    </lineage>
</organism>
<keyword evidence="4" id="KW-1185">Reference proteome</keyword>
<dbReference type="Proteomes" id="UP000317839">
    <property type="component" value="Unassembled WGS sequence"/>
</dbReference>
<evidence type="ECO:0000259" key="2">
    <source>
        <dbReference type="PROSITE" id="PS51724"/>
    </source>
</evidence>
<evidence type="ECO:0000256" key="1">
    <source>
        <dbReference type="SAM" id="MobiDB-lite"/>
    </source>
</evidence>
<feature type="compositionally biased region" description="Basic residues" evidence="1">
    <location>
        <begin position="9"/>
        <end position="21"/>
    </location>
</feature>
<feature type="region of interest" description="Disordered" evidence="1">
    <location>
        <begin position="1"/>
        <end position="21"/>
    </location>
</feature>
<sequence>MPRDYAKKSAPKKKKRGASRGKKQATVPLGLWLITVAAVLGLAGALIYIKWFNPKSQSSIVSPKPQQSSASKSTNSTNKSINNSGVDEVDEVPFYEVHKDLTNKKVEIPKEDLKLPDHYKKFFYTMPCGSFREPSRADELKAMIAMSGSSSEISQVQYQGTTWYRVQLGPFNSKRAAERIRHRLQDNGIHDCKINQHLKKD</sequence>
<dbReference type="Pfam" id="PF05036">
    <property type="entry name" value="SPOR"/>
    <property type="match status" value="1"/>
</dbReference>
<dbReference type="Gene3D" id="3.30.70.1070">
    <property type="entry name" value="Sporulation related repeat"/>
    <property type="match status" value="1"/>
</dbReference>